<keyword evidence="11" id="KW-1185">Reference proteome</keyword>
<evidence type="ECO:0000256" key="7">
    <source>
        <dbReference type="SAM" id="MobiDB-lite"/>
    </source>
</evidence>
<dbReference type="Gene3D" id="3.30.160.60">
    <property type="entry name" value="Classic Zinc Finger"/>
    <property type="match status" value="1"/>
</dbReference>
<comment type="caution">
    <text evidence="10">The sequence shown here is derived from an EMBL/GenBank/DDBJ whole genome shotgun (WGS) entry which is preliminary data.</text>
</comment>
<dbReference type="Pfam" id="PF00254">
    <property type="entry name" value="FKBP_C"/>
    <property type="match status" value="1"/>
</dbReference>
<accession>A0ABR4QDU7</accession>
<evidence type="ECO:0000256" key="3">
    <source>
        <dbReference type="ARBA" id="ARBA00023110"/>
    </source>
</evidence>
<feature type="region of interest" description="Disordered" evidence="7">
    <location>
        <begin position="1"/>
        <end position="38"/>
    </location>
</feature>
<sequence length="653" mass="72802">MSEVRFPSRTDRSAKSEGGDMSLQMRETTQKGDQLCPPVDMTTSQVLSYEADKENIPPDEISNQSASAPFKPITNCPQPAASNYNVQFQYQLRRPVEAWKYYERKSNDGSVVFACRFCCAVYKHKKSLNKHWKDKHSTSDSSMGANAEDESDSQNDSRLTESVSASALRHSPPMLSRMRASLRRPPQESPSATMVKRRRSDIPVTSIGQSAPLDLSMARPRENEITMERMTEVDVSAPLHDRVIITLLIQSALDALKAEPPSVQTTDAVSSSTSSLLRAVGSILIGSTEPKVEPVTPSNDRKRSEEAPVPCQVCPYVGRWHSEVKAHVVNHSSHKMFGCCFCNYRSKWKWDVAKHMRKCLNARSVANLPNEALIRMIIFHPPPPNDILHMYYSENVSSSSVSFTPQQMTQQSLAPLPSSPTQILEQVNIPKQESNDDDDDDTKTDESLPTSLPADPPVLEPAVDFEEERAEEEEKRTETSPECQPISQTQVVHSLDSALVSSWMYRLFFGGLALLICVVSVNSLDRLKELTDLSIGIIRSVPEDECQLFVEKHDEVSVMFSGRLLKENRTFASNIGELPFVFKVGTGAIIPGWNKGILGMCQREKRRIFIPSSLGYGAGGRPPDVPENADLVFDVELLEITKSLNDPLTLKFV</sequence>
<feature type="domain" description="C2H2-type" evidence="9">
    <location>
        <begin position="113"/>
        <end position="141"/>
    </location>
</feature>
<dbReference type="InterPro" id="IPR013087">
    <property type="entry name" value="Znf_C2H2_type"/>
</dbReference>
<dbReference type="InterPro" id="IPR046357">
    <property type="entry name" value="PPIase_dom_sf"/>
</dbReference>
<dbReference type="InterPro" id="IPR044609">
    <property type="entry name" value="FKBP2/11"/>
</dbReference>
<keyword evidence="4 6" id="KW-0413">Isomerase</keyword>
<evidence type="ECO:0000256" key="4">
    <source>
        <dbReference type="ARBA" id="ARBA00023235"/>
    </source>
</evidence>
<feature type="compositionally biased region" description="Basic and acidic residues" evidence="7">
    <location>
        <begin position="1"/>
        <end position="18"/>
    </location>
</feature>
<reference evidence="10 11" key="1">
    <citation type="journal article" date="2022" name="Front. Cell. Infect. Microbiol.">
        <title>The Genomes of Two Strains of Taenia crassiceps the Animal Model for the Study of Human Cysticercosis.</title>
        <authorList>
            <person name="Bobes R.J."/>
            <person name="Estrada K."/>
            <person name="Rios-Valencia D.G."/>
            <person name="Calderon-Gallegos A."/>
            <person name="de la Torre P."/>
            <person name="Carrero J.C."/>
            <person name="Sanchez-Flores A."/>
            <person name="Laclette J.P."/>
        </authorList>
    </citation>
    <scope>NUCLEOTIDE SEQUENCE [LARGE SCALE GENOMIC DNA]</scope>
    <source>
        <strain evidence="10">WFUcys</strain>
    </source>
</reference>
<dbReference type="PANTHER" id="PTHR45779">
    <property type="entry name" value="PEPTIDYLPROLYL ISOMERASE"/>
    <property type="match status" value="1"/>
</dbReference>
<name>A0ABR4QDU7_9CEST</name>
<feature type="compositionally biased region" description="Polar residues" evidence="7">
    <location>
        <begin position="154"/>
        <end position="165"/>
    </location>
</feature>
<evidence type="ECO:0000259" key="9">
    <source>
        <dbReference type="PROSITE" id="PS50157"/>
    </source>
</evidence>
<dbReference type="PROSITE" id="PS50059">
    <property type="entry name" value="FKBP_PPIASE"/>
    <property type="match status" value="1"/>
</dbReference>
<feature type="domain" description="PPIase FKBP-type" evidence="8">
    <location>
        <begin position="553"/>
        <end position="641"/>
    </location>
</feature>
<feature type="region of interest" description="Disordered" evidence="7">
    <location>
        <begin position="430"/>
        <end position="485"/>
    </location>
</feature>
<comment type="catalytic activity">
    <reaction evidence="1 6">
        <text>[protein]-peptidylproline (omega=180) = [protein]-peptidylproline (omega=0)</text>
        <dbReference type="Rhea" id="RHEA:16237"/>
        <dbReference type="Rhea" id="RHEA-COMP:10747"/>
        <dbReference type="Rhea" id="RHEA-COMP:10748"/>
        <dbReference type="ChEBI" id="CHEBI:83833"/>
        <dbReference type="ChEBI" id="CHEBI:83834"/>
        <dbReference type="EC" id="5.2.1.8"/>
    </reaction>
</comment>
<evidence type="ECO:0000256" key="2">
    <source>
        <dbReference type="ARBA" id="ARBA00013194"/>
    </source>
</evidence>
<dbReference type="Gene3D" id="3.10.50.40">
    <property type="match status" value="1"/>
</dbReference>
<keyword evidence="5" id="KW-0863">Zinc-finger</keyword>
<dbReference type="SMART" id="SM00355">
    <property type="entry name" value="ZnF_C2H2"/>
    <property type="match status" value="3"/>
</dbReference>
<evidence type="ECO:0000256" key="1">
    <source>
        <dbReference type="ARBA" id="ARBA00000971"/>
    </source>
</evidence>
<keyword evidence="3 6" id="KW-0697">Rotamase</keyword>
<proteinExistence type="predicted"/>
<evidence type="ECO:0000313" key="11">
    <source>
        <dbReference type="Proteomes" id="UP001651158"/>
    </source>
</evidence>
<keyword evidence="5" id="KW-0479">Metal-binding</keyword>
<gene>
    <name evidence="10" type="ORF">TcWFU_004208</name>
</gene>
<dbReference type="EC" id="5.2.1.8" evidence="2 6"/>
<dbReference type="InterPro" id="IPR001179">
    <property type="entry name" value="PPIase_FKBP_dom"/>
</dbReference>
<evidence type="ECO:0000256" key="5">
    <source>
        <dbReference type="PROSITE-ProRule" id="PRU00042"/>
    </source>
</evidence>
<evidence type="ECO:0000313" key="10">
    <source>
        <dbReference type="EMBL" id="KAL5107620.1"/>
    </source>
</evidence>
<dbReference type="PANTHER" id="PTHR45779:SF7">
    <property type="entry name" value="PEPTIDYLPROLYL ISOMERASE"/>
    <property type="match status" value="1"/>
</dbReference>
<dbReference type="GO" id="GO:0016853">
    <property type="term" value="F:isomerase activity"/>
    <property type="evidence" value="ECO:0007669"/>
    <property type="project" value="UniProtKB-KW"/>
</dbReference>
<keyword evidence="5" id="KW-0862">Zinc</keyword>
<dbReference type="PROSITE" id="PS50157">
    <property type="entry name" value="ZINC_FINGER_C2H2_2"/>
    <property type="match status" value="1"/>
</dbReference>
<evidence type="ECO:0000259" key="8">
    <source>
        <dbReference type="PROSITE" id="PS50059"/>
    </source>
</evidence>
<dbReference type="Proteomes" id="UP001651158">
    <property type="component" value="Unassembled WGS sequence"/>
</dbReference>
<protein>
    <recommendedName>
        <fullName evidence="2 6">peptidylprolyl isomerase</fullName>
        <ecNumber evidence="2 6">5.2.1.8</ecNumber>
    </recommendedName>
</protein>
<dbReference type="EMBL" id="JAKROA010000004">
    <property type="protein sequence ID" value="KAL5107620.1"/>
    <property type="molecule type" value="Genomic_DNA"/>
</dbReference>
<dbReference type="PROSITE" id="PS00028">
    <property type="entry name" value="ZINC_FINGER_C2H2_1"/>
    <property type="match status" value="1"/>
</dbReference>
<organism evidence="10 11">
    <name type="scientific">Taenia crassiceps</name>
    <dbReference type="NCBI Taxonomy" id="6207"/>
    <lineage>
        <taxon>Eukaryota</taxon>
        <taxon>Metazoa</taxon>
        <taxon>Spiralia</taxon>
        <taxon>Lophotrochozoa</taxon>
        <taxon>Platyhelminthes</taxon>
        <taxon>Cestoda</taxon>
        <taxon>Eucestoda</taxon>
        <taxon>Cyclophyllidea</taxon>
        <taxon>Taeniidae</taxon>
        <taxon>Taenia</taxon>
    </lineage>
</organism>
<feature type="region of interest" description="Disordered" evidence="7">
    <location>
        <begin position="130"/>
        <end position="198"/>
    </location>
</feature>
<dbReference type="SUPFAM" id="SSF54534">
    <property type="entry name" value="FKBP-like"/>
    <property type="match status" value="1"/>
</dbReference>
<evidence type="ECO:0000256" key="6">
    <source>
        <dbReference type="PROSITE-ProRule" id="PRU00277"/>
    </source>
</evidence>